<dbReference type="GO" id="GO:0071949">
    <property type="term" value="F:FAD binding"/>
    <property type="evidence" value="ECO:0007669"/>
    <property type="project" value="InterPro"/>
</dbReference>
<evidence type="ECO:0000313" key="5">
    <source>
        <dbReference type="Proteomes" id="UP000541535"/>
    </source>
</evidence>
<organism evidence="4 5">
    <name type="scientific">Pseudoduganella violacea</name>
    <dbReference type="NCBI Taxonomy" id="1715466"/>
    <lineage>
        <taxon>Bacteria</taxon>
        <taxon>Pseudomonadati</taxon>
        <taxon>Pseudomonadota</taxon>
        <taxon>Betaproteobacteria</taxon>
        <taxon>Burkholderiales</taxon>
        <taxon>Oxalobacteraceae</taxon>
        <taxon>Telluria group</taxon>
        <taxon>Pseudoduganella</taxon>
    </lineage>
</organism>
<protein>
    <submittedName>
        <fullName evidence="4">2-polyprenyl-6-methoxyphenol hydroxylase-like FAD-dependent oxidoreductase</fullName>
    </submittedName>
</protein>
<dbReference type="GO" id="GO:0004497">
    <property type="term" value="F:monooxygenase activity"/>
    <property type="evidence" value="ECO:0007669"/>
    <property type="project" value="UniProtKB-KW"/>
</dbReference>
<evidence type="ECO:0000256" key="1">
    <source>
        <dbReference type="ARBA" id="ARBA00023002"/>
    </source>
</evidence>
<dbReference type="PANTHER" id="PTHR13789:SF309">
    <property type="entry name" value="PUTATIVE (AFU_ORTHOLOGUE AFUA_6G14510)-RELATED"/>
    <property type="match status" value="1"/>
</dbReference>
<dbReference type="PRINTS" id="PR00420">
    <property type="entry name" value="RNGMNOXGNASE"/>
</dbReference>
<dbReference type="PANTHER" id="PTHR13789">
    <property type="entry name" value="MONOOXYGENASE"/>
    <property type="match status" value="1"/>
</dbReference>
<accession>A0A7W5BEL0</accession>
<dbReference type="Gene3D" id="3.50.50.60">
    <property type="entry name" value="FAD/NAD(P)-binding domain"/>
    <property type="match status" value="1"/>
</dbReference>
<dbReference type="Proteomes" id="UP000541535">
    <property type="component" value="Unassembled WGS sequence"/>
</dbReference>
<proteinExistence type="predicted"/>
<dbReference type="InterPro" id="IPR036188">
    <property type="entry name" value="FAD/NAD-bd_sf"/>
</dbReference>
<keyword evidence="1" id="KW-0560">Oxidoreductase</keyword>
<dbReference type="SUPFAM" id="SSF51905">
    <property type="entry name" value="FAD/NAD(P)-binding domain"/>
    <property type="match status" value="1"/>
</dbReference>
<reference evidence="4 5" key="1">
    <citation type="submission" date="2020-08" db="EMBL/GenBank/DDBJ databases">
        <title>Genomic Encyclopedia of Type Strains, Phase III (KMG-III): the genomes of soil and plant-associated and newly described type strains.</title>
        <authorList>
            <person name="Whitman W."/>
        </authorList>
    </citation>
    <scope>NUCLEOTIDE SEQUENCE [LARGE SCALE GENOMIC DNA]</scope>
    <source>
        <strain evidence="4 5">CECT 8897</strain>
    </source>
</reference>
<dbReference type="InterPro" id="IPR050493">
    <property type="entry name" value="FAD-dep_Monooxygenase_BioMet"/>
</dbReference>
<evidence type="ECO:0000256" key="2">
    <source>
        <dbReference type="ARBA" id="ARBA00023033"/>
    </source>
</evidence>
<comment type="caution">
    <text evidence="4">The sequence shown here is derived from an EMBL/GenBank/DDBJ whole genome shotgun (WGS) entry which is preliminary data.</text>
</comment>
<dbReference type="Pfam" id="PF01494">
    <property type="entry name" value="FAD_binding_3"/>
    <property type="match status" value="1"/>
</dbReference>
<keyword evidence="2" id="KW-0503">Monooxygenase</keyword>
<gene>
    <name evidence="4" type="ORF">FHS03_004611</name>
</gene>
<keyword evidence="5" id="KW-1185">Reference proteome</keyword>
<dbReference type="InterPro" id="IPR002938">
    <property type="entry name" value="FAD-bd"/>
</dbReference>
<name>A0A7W5BEL0_9BURK</name>
<evidence type="ECO:0000259" key="3">
    <source>
        <dbReference type="Pfam" id="PF01494"/>
    </source>
</evidence>
<evidence type="ECO:0000313" key="4">
    <source>
        <dbReference type="EMBL" id="MBB3121533.1"/>
    </source>
</evidence>
<dbReference type="AlphaFoldDB" id="A0A7W5BEL0"/>
<sequence length="393" mass="41596">MDIAILGAGVAGASAALMLSRQGHRVRVYERRPGPATMGAGVVLWPNASFVLAELGLLPRVAALGGRLNRMYRSDQAGMSLGHVDIEPLAQLMGYPAYAILRHDLQALLLEQLAARGIEVAYGCDAVRIEDGANGRATVHFANGQSTCPDLVIGADGRKNSVARLYVAGENAPVYQGFVNWIGVAEASSPLVDEIAVFDYWGQGERFGCVTVNRNKVYWAGAQVQAVAEEDGPIAREFVEQCFQAWPSQVGRIIRSTPANGIRKIHVYDHDPLPVWHRGTVLLIGDAAHAPLPTSGQGACQALEDAWHLAAYLPATQDDLASALAVFTQARSAKTAAITNQGRVFARALFDTDAEACRLRNERAGKELGDAGALAAAWGAGLPLAALGGQASG</sequence>
<feature type="domain" description="FAD-binding" evidence="3">
    <location>
        <begin position="2"/>
        <end position="316"/>
    </location>
</feature>
<dbReference type="RefSeq" id="WP_183443239.1">
    <property type="nucleotide sequence ID" value="NZ_JACHXD010000017.1"/>
</dbReference>
<dbReference type="EMBL" id="JACHXD010000017">
    <property type="protein sequence ID" value="MBB3121533.1"/>
    <property type="molecule type" value="Genomic_DNA"/>
</dbReference>